<sequence>MGTGRRPLPPAPEGLWERPDMAEAISGRDMAVVLAIYRKYTGATQTQIAGACEIPQSHVSEIQSGRRRVTSLELFERLADGLGIPRTPLGLAEKPGTRRPDGRDAPTRPLPTELVPEVVRIYPNRGTVPGEIWRALLNHAQDTVDILVIAGLFLPDGHADLVPLLRAKAASGVKIRYVLGDPASDAVALRGAEEGIGDNLAARTRMTLTYLSGLRDIPGIDLRLHSTTLYNSVYRFDNEMLVNTHVYGAPAAHSPVLHLRQTTGGSLFDHHAAGFERVWATTEGA</sequence>
<proteinExistence type="predicted"/>
<dbReference type="EMBL" id="JWIO01000014">
    <property type="protein sequence ID" value="KLL11594.1"/>
    <property type="molecule type" value="Genomic_DNA"/>
</dbReference>
<dbReference type="CDD" id="cd00093">
    <property type="entry name" value="HTH_XRE"/>
    <property type="match status" value="1"/>
</dbReference>
<evidence type="ECO:0000259" key="2">
    <source>
        <dbReference type="PROSITE" id="PS50943"/>
    </source>
</evidence>
<gene>
    <name evidence="3" type="ORF">FrCorBMG51_11250</name>
</gene>
<organism evidence="3 4">
    <name type="scientific">Protofrankia coriariae</name>
    <dbReference type="NCBI Taxonomy" id="1562887"/>
    <lineage>
        <taxon>Bacteria</taxon>
        <taxon>Bacillati</taxon>
        <taxon>Actinomycetota</taxon>
        <taxon>Actinomycetes</taxon>
        <taxon>Frankiales</taxon>
        <taxon>Frankiaceae</taxon>
        <taxon>Protofrankia</taxon>
    </lineage>
</organism>
<dbReference type="InterPro" id="IPR010982">
    <property type="entry name" value="Lambda_DNA-bd_dom_sf"/>
</dbReference>
<dbReference type="Gene3D" id="1.10.260.40">
    <property type="entry name" value="lambda repressor-like DNA-binding domains"/>
    <property type="match status" value="1"/>
</dbReference>
<evidence type="ECO:0000256" key="1">
    <source>
        <dbReference type="SAM" id="MobiDB-lite"/>
    </source>
</evidence>
<accession>A0ABR5F4E4</accession>
<dbReference type="Pfam" id="PF13560">
    <property type="entry name" value="HTH_31"/>
    <property type="match status" value="1"/>
</dbReference>
<feature type="domain" description="HTH cro/C1-type" evidence="2">
    <location>
        <begin position="34"/>
        <end position="89"/>
    </location>
</feature>
<keyword evidence="4" id="KW-1185">Reference proteome</keyword>
<evidence type="ECO:0000313" key="4">
    <source>
        <dbReference type="Proteomes" id="UP000035425"/>
    </source>
</evidence>
<dbReference type="PROSITE" id="PS50943">
    <property type="entry name" value="HTH_CROC1"/>
    <property type="match status" value="1"/>
</dbReference>
<protein>
    <submittedName>
        <fullName evidence="3">XRE family transcriptional regulator</fullName>
    </submittedName>
</protein>
<feature type="region of interest" description="Disordered" evidence="1">
    <location>
        <begin position="86"/>
        <end position="110"/>
    </location>
</feature>
<evidence type="ECO:0000313" key="3">
    <source>
        <dbReference type="EMBL" id="KLL11594.1"/>
    </source>
</evidence>
<dbReference type="InterPro" id="IPR001387">
    <property type="entry name" value="Cro/C1-type_HTH"/>
</dbReference>
<reference evidence="3 4" key="1">
    <citation type="submission" date="2014-12" db="EMBL/GenBank/DDBJ databases">
        <title>Frankia sp. BMG5.1 draft genome.</title>
        <authorList>
            <person name="Gtari M."/>
            <person name="Ghodhbane-Gtari F."/>
            <person name="Nouioui I."/>
            <person name="Ktari A."/>
            <person name="Hezbri K."/>
            <person name="Mimouni W."/>
            <person name="Sbissi I."/>
            <person name="Ayari A."/>
            <person name="Yamanaka T."/>
            <person name="Normand P."/>
            <person name="Tisa L.S."/>
            <person name="Boudabous A."/>
        </authorList>
    </citation>
    <scope>NUCLEOTIDE SEQUENCE [LARGE SCALE GENOMIC DNA]</scope>
    <source>
        <strain evidence="3 4">BMG5.1</strain>
    </source>
</reference>
<dbReference type="SMART" id="SM00530">
    <property type="entry name" value="HTH_XRE"/>
    <property type="match status" value="1"/>
</dbReference>
<dbReference type="Proteomes" id="UP000035425">
    <property type="component" value="Unassembled WGS sequence"/>
</dbReference>
<comment type="caution">
    <text evidence="3">The sequence shown here is derived from an EMBL/GenBank/DDBJ whole genome shotgun (WGS) entry which is preliminary data.</text>
</comment>
<dbReference type="SUPFAM" id="SSF47413">
    <property type="entry name" value="lambda repressor-like DNA-binding domains"/>
    <property type="match status" value="1"/>
</dbReference>
<feature type="compositionally biased region" description="Basic and acidic residues" evidence="1">
    <location>
        <begin position="95"/>
        <end position="106"/>
    </location>
</feature>
<name>A0ABR5F4E4_9ACTN</name>